<reference evidence="1 2" key="1">
    <citation type="submission" date="2019-11" db="EMBL/GenBank/DDBJ databases">
        <title>Metabolism of dissolved organic matter in forest soils.</title>
        <authorList>
            <person name="Cyle K.T."/>
            <person name="Wilhelm R.C."/>
            <person name="Martinez C.E."/>
        </authorList>
    </citation>
    <scope>NUCLEOTIDE SEQUENCE [LARGE SCALE GENOMIC DNA]</scope>
    <source>
        <strain evidence="1 2">5N</strain>
    </source>
</reference>
<gene>
    <name evidence="1" type="ORF">GNZ13_27015</name>
</gene>
<evidence type="ECO:0000313" key="1">
    <source>
        <dbReference type="EMBL" id="NPT58119.1"/>
    </source>
</evidence>
<dbReference type="AlphaFoldDB" id="A0A972NT74"/>
<keyword evidence="2" id="KW-1185">Reference proteome</keyword>
<organism evidence="1 2">
    <name type="scientific">Paraburkholderia elongata</name>
    <dbReference type="NCBI Taxonomy" id="2675747"/>
    <lineage>
        <taxon>Bacteria</taxon>
        <taxon>Pseudomonadati</taxon>
        <taxon>Pseudomonadota</taxon>
        <taxon>Betaproteobacteria</taxon>
        <taxon>Burkholderiales</taxon>
        <taxon>Burkholderiaceae</taxon>
        <taxon>Paraburkholderia</taxon>
    </lineage>
</organism>
<dbReference type="EMBL" id="WOEZ01000148">
    <property type="protein sequence ID" value="NPT58119.1"/>
    <property type="molecule type" value="Genomic_DNA"/>
</dbReference>
<accession>A0A972NT74</accession>
<sequence>MKVQDLLAQLALADPQAEVLFLDQCADADETDEVGLVDIRTESWTHERGTYGGKPYEARYPGNPCERESGYSGIVTSAERVVVLSAGPTNLRYLPT</sequence>
<name>A0A972NT74_9BURK</name>
<evidence type="ECO:0000313" key="2">
    <source>
        <dbReference type="Proteomes" id="UP000655523"/>
    </source>
</evidence>
<protein>
    <submittedName>
        <fullName evidence="1">Uncharacterized protein</fullName>
    </submittedName>
</protein>
<comment type="caution">
    <text evidence="1">The sequence shown here is derived from an EMBL/GenBank/DDBJ whole genome shotgun (WGS) entry which is preliminary data.</text>
</comment>
<dbReference type="RefSeq" id="WP_172170308.1">
    <property type="nucleotide sequence ID" value="NZ_WOEZ01000148.1"/>
</dbReference>
<proteinExistence type="predicted"/>
<dbReference type="Proteomes" id="UP000655523">
    <property type="component" value="Unassembled WGS sequence"/>
</dbReference>